<reference evidence="2" key="1">
    <citation type="submission" date="2016-10" db="EMBL/GenBank/DDBJ databases">
        <authorList>
            <person name="Varghese N."/>
            <person name="Submissions S."/>
        </authorList>
    </citation>
    <scope>NUCLEOTIDE SEQUENCE [LARGE SCALE GENOMIC DNA]</scope>
    <source>
        <strain evidence="2">CGMCC 1.8981</strain>
    </source>
</reference>
<dbReference type="EMBL" id="FNWL01000002">
    <property type="protein sequence ID" value="SEH15011.1"/>
    <property type="molecule type" value="Genomic_DNA"/>
</dbReference>
<protein>
    <submittedName>
        <fullName evidence="1">Uncharacterized protein</fullName>
    </submittedName>
</protein>
<dbReference type="AlphaFoldDB" id="A0A1H6FW31"/>
<name>A0A1H6FW31_9EURY</name>
<gene>
    <name evidence="1" type="ORF">SAMN04487967_1877</name>
</gene>
<sequence>MSQTRREEFLRELGYEEPFDESPVEVPDGWNGGAVVNTGGNIMCRIWQTWETGNRSEETEFEVIYDVSQDASVGLQAYTWDADYGGYIFDHTIKSRTADEQDDHTQAEIARELMQSHNQEA</sequence>
<dbReference type="OrthoDB" id="355442at2157"/>
<dbReference type="RefSeq" id="WP_090506782.1">
    <property type="nucleotide sequence ID" value="NZ_FNWL01000002.1"/>
</dbReference>
<accession>A0A1H6FW31</accession>
<evidence type="ECO:0000313" key="1">
    <source>
        <dbReference type="EMBL" id="SEH15011.1"/>
    </source>
</evidence>
<proteinExistence type="predicted"/>
<keyword evidence="2" id="KW-1185">Reference proteome</keyword>
<dbReference type="Proteomes" id="UP000199112">
    <property type="component" value="Unassembled WGS sequence"/>
</dbReference>
<evidence type="ECO:0000313" key="2">
    <source>
        <dbReference type="Proteomes" id="UP000199112"/>
    </source>
</evidence>
<organism evidence="1 2">
    <name type="scientific">Natronorubrum sediminis</name>
    <dbReference type="NCBI Taxonomy" id="640943"/>
    <lineage>
        <taxon>Archaea</taxon>
        <taxon>Methanobacteriati</taxon>
        <taxon>Methanobacteriota</taxon>
        <taxon>Stenosarchaea group</taxon>
        <taxon>Halobacteria</taxon>
        <taxon>Halobacteriales</taxon>
        <taxon>Natrialbaceae</taxon>
        <taxon>Natronorubrum</taxon>
    </lineage>
</organism>